<keyword evidence="3" id="KW-1185">Reference proteome</keyword>
<evidence type="ECO:0000313" key="3">
    <source>
        <dbReference type="Proteomes" id="UP000006073"/>
    </source>
</evidence>
<evidence type="ECO:0000313" key="2">
    <source>
        <dbReference type="EMBL" id="EPA00579.1"/>
    </source>
</evidence>
<protein>
    <submittedName>
        <fullName evidence="2">Uncharacterized protein</fullName>
    </submittedName>
</protein>
<accession>S2EE12</accession>
<name>S2EE12_INDAL</name>
<reference evidence="2 3" key="1">
    <citation type="journal article" date="2013" name="Genome Announc.">
        <title>Draft Genome Sequence of Indibacter alkaliphilus Strain LW1T, Isolated from Lonar Lake, a Haloalkaline Lake in the Buldana District of Maharashtra, India.</title>
        <authorList>
            <person name="Singh A."/>
            <person name="Kumar Jangir P."/>
            <person name="Sharma R."/>
            <person name="Singh A."/>
            <person name="Kumar Pinnaka A."/>
            <person name="Shivaji S."/>
        </authorList>
    </citation>
    <scope>NUCLEOTIDE SEQUENCE [LARGE SCALE GENOMIC DNA]</scope>
    <source>
        <strain evidence="3">CCUG 57479 / KCTC 22604 / LW1</strain>
    </source>
</reference>
<organism evidence="2 3">
    <name type="scientific">Indibacter alkaliphilus (strain CCUG 57479 / KCTC 22604 / LW1)</name>
    <dbReference type="NCBI Taxonomy" id="1189612"/>
    <lineage>
        <taxon>Bacteria</taxon>
        <taxon>Pseudomonadati</taxon>
        <taxon>Bacteroidota</taxon>
        <taxon>Cytophagia</taxon>
        <taxon>Cytophagales</taxon>
        <taxon>Cyclobacteriaceae</taxon>
    </lineage>
</organism>
<evidence type="ECO:0000256" key="1">
    <source>
        <dbReference type="SAM" id="MobiDB-lite"/>
    </source>
</evidence>
<comment type="caution">
    <text evidence="2">The sequence shown here is derived from an EMBL/GenBank/DDBJ whole genome shotgun (WGS) entry which is preliminary data.</text>
</comment>
<gene>
    <name evidence="2" type="ORF">A33Q_0052</name>
</gene>
<dbReference type="Proteomes" id="UP000006073">
    <property type="component" value="Unassembled WGS sequence"/>
</dbReference>
<proteinExistence type="predicted"/>
<dbReference type="AlphaFoldDB" id="S2EE12"/>
<dbReference type="EMBL" id="ALWO02000002">
    <property type="protein sequence ID" value="EPA00579.1"/>
    <property type="molecule type" value="Genomic_DNA"/>
</dbReference>
<feature type="region of interest" description="Disordered" evidence="1">
    <location>
        <begin position="29"/>
        <end position="52"/>
    </location>
</feature>
<sequence length="52" mass="5645">MQAYKPGSVPHFYKWVSCHLSSPGFTTGIHQSTHPAERRAAFSETESGAGPI</sequence>